<dbReference type="EMBL" id="CP002101">
    <property type="protein sequence ID" value="AEH60282.1"/>
    <property type="molecule type" value="Genomic_DNA"/>
</dbReference>
<keyword evidence="2" id="KW-1185">Reference proteome</keyword>
<dbReference type="AlphaFoldDB" id="F7XL78"/>
<reference evidence="1" key="1">
    <citation type="submission" date="2010-07" db="EMBL/GenBank/DDBJ databases">
        <title>The complete genome of Methanosalsum zhilinae DSM 4017.</title>
        <authorList>
            <consortium name="US DOE Joint Genome Institute (JGI-PGF)"/>
            <person name="Lucas S."/>
            <person name="Copeland A."/>
            <person name="Lapidus A."/>
            <person name="Glavina del Rio T."/>
            <person name="Dalin E."/>
            <person name="Tice H."/>
            <person name="Bruce D."/>
            <person name="Goodwin L."/>
            <person name="Pitluck S."/>
            <person name="Kyrpides N."/>
            <person name="Mavromatis K."/>
            <person name="Ovchinnikova G."/>
            <person name="Daligault H."/>
            <person name="Detter J.C."/>
            <person name="Han C."/>
            <person name="Tapia R."/>
            <person name="Larimer F."/>
            <person name="Land M."/>
            <person name="Hauser L."/>
            <person name="Markowitz V."/>
            <person name="Cheng J.-F."/>
            <person name="Hugenholtz P."/>
            <person name="Woyke T."/>
            <person name="Wu D."/>
            <person name="Spring S."/>
            <person name="Schueler E."/>
            <person name="Brambilla E."/>
            <person name="Klenk H.-P."/>
            <person name="Eisen J.A."/>
        </authorList>
    </citation>
    <scope>NUCLEOTIDE SEQUENCE</scope>
    <source>
        <strain evidence="1">DSM 4017</strain>
    </source>
</reference>
<proteinExistence type="predicted"/>
<dbReference type="Proteomes" id="UP000006622">
    <property type="component" value="Chromosome"/>
</dbReference>
<sequence>MSYQQKMEEKKEFLKNARCCDCFFVERRRNRAYCTRYPEPIERYYVGRKSIELVPLKDKDKVFWCGEFIPK</sequence>
<dbReference type="GeneID" id="10822012"/>
<dbReference type="KEGG" id="mzh:Mzhil_0407"/>
<dbReference type="HOGENOM" id="CLU_2730491_0_0_2"/>
<protein>
    <submittedName>
        <fullName evidence="1">Uncharacterized protein</fullName>
    </submittedName>
</protein>
<dbReference type="RefSeq" id="WP_013897721.1">
    <property type="nucleotide sequence ID" value="NC_015676.1"/>
</dbReference>
<evidence type="ECO:0000313" key="2">
    <source>
        <dbReference type="Proteomes" id="UP000006622"/>
    </source>
</evidence>
<gene>
    <name evidence="1" type="ordered locus">Mzhil_0407</name>
</gene>
<accession>F7XL78</accession>
<organism evidence="1 2">
    <name type="scientific">Methanosalsum zhilinae (strain DSM 4017 / NBRC 107636 / OCM 62 / WeN5)</name>
    <name type="common">Methanohalophilus zhilinae</name>
    <dbReference type="NCBI Taxonomy" id="679901"/>
    <lineage>
        <taxon>Archaea</taxon>
        <taxon>Methanobacteriati</taxon>
        <taxon>Methanobacteriota</taxon>
        <taxon>Stenosarchaea group</taxon>
        <taxon>Methanomicrobia</taxon>
        <taxon>Methanosarcinales</taxon>
        <taxon>Methanosarcinaceae</taxon>
        <taxon>Methanosalsum</taxon>
    </lineage>
</organism>
<name>F7XL78_METZD</name>
<dbReference type="STRING" id="679901.Mzhil_0407"/>
<evidence type="ECO:0000313" key="1">
    <source>
        <dbReference type="EMBL" id="AEH60282.1"/>
    </source>
</evidence>